<keyword evidence="1" id="KW-1185">Reference proteome</keyword>
<proteinExistence type="predicted"/>
<dbReference type="Gramene" id="Jr02_06730_p1">
    <property type="protein sequence ID" value="cds.Jr02_06730_p1"/>
    <property type="gene ID" value="Jr02_06730"/>
</dbReference>
<dbReference type="Gene3D" id="1.10.340.70">
    <property type="match status" value="1"/>
</dbReference>
<dbReference type="AlphaFoldDB" id="A0A2I4DQY0"/>
<dbReference type="RefSeq" id="XP_018809550.2">
    <property type="nucleotide sequence ID" value="XM_018954005.2"/>
</dbReference>
<dbReference type="PANTHER" id="PTHR48475:SF2">
    <property type="entry name" value="RIBONUCLEASE H"/>
    <property type="match status" value="1"/>
</dbReference>
<name>A0A2I4DQY0_JUGRE</name>
<dbReference type="PANTHER" id="PTHR48475">
    <property type="entry name" value="RIBONUCLEASE H"/>
    <property type="match status" value="1"/>
</dbReference>
<evidence type="ECO:0000313" key="2">
    <source>
        <dbReference type="RefSeq" id="XP_018809550.2"/>
    </source>
</evidence>
<dbReference type="GeneID" id="108982588"/>
<organism evidence="1 2">
    <name type="scientific">Juglans regia</name>
    <name type="common">English walnut</name>
    <dbReference type="NCBI Taxonomy" id="51240"/>
    <lineage>
        <taxon>Eukaryota</taxon>
        <taxon>Viridiplantae</taxon>
        <taxon>Streptophyta</taxon>
        <taxon>Embryophyta</taxon>
        <taxon>Tracheophyta</taxon>
        <taxon>Spermatophyta</taxon>
        <taxon>Magnoliopsida</taxon>
        <taxon>eudicotyledons</taxon>
        <taxon>Gunneridae</taxon>
        <taxon>Pentapetalae</taxon>
        <taxon>rosids</taxon>
        <taxon>fabids</taxon>
        <taxon>Fagales</taxon>
        <taxon>Juglandaceae</taxon>
        <taxon>Juglans</taxon>
    </lineage>
</organism>
<dbReference type="KEGG" id="jre:108982588"/>
<dbReference type="OrthoDB" id="1430228at2759"/>
<gene>
    <name evidence="2" type="primary">LOC108982588</name>
</gene>
<protein>
    <submittedName>
        <fullName evidence="2">Uncharacterized protein LOC108982588</fullName>
    </submittedName>
</protein>
<dbReference type="InterPro" id="IPR041588">
    <property type="entry name" value="Integrase_H2C2"/>
</dbReference>
<dbReference type="Proteomes" id="UP000235220">
    <property type="component" value="Chromosome 2"/>
</dbReference>
<accession>A0A2I4DQY0</accession>
<sequence length="143" mass="16694">MADRMLETPAIGIEVSKVKSRPPEWRLDVIKYLDTGELPDEKWEVRKVKNKATYFTLIWGVIHSRFLYPLLRCVSLEEALYILADIHEGVCGNHFGERTILGKAMRMGYYWPRAFKDAEEFVRKCTKCQLFATILHCPLEKLT</sequence>
<reference evidence="2" key="1">
    <citation type="submission" date="2025-08" db="UniProtKB">
        <authorList>
            <consortium name="RefSeq"/>
        </authorList>
    </citation>
    <scope>IDENTIFICATION</scope>
    <source>
        <tissue evidence="2">Leaves</tissue>
    </source>
</reference>
<evidence type="ECO:0000313" key="1">
    <source>
        <dbReference type="Proteomes" id="UP000235220"/>
    </source>
</evidence>
<dbReference type="Pfam" id="PF17921">
    <property type="entry name" value="Integrase_H2C2"/>
    <property type="match status" value="1"/>
</dbReference>